<proteinExistence type="predicted"/>
<dbReference type="AlphaFoldDB" id="A0A6G7PX35"/>
<dbReference type="SUPFAM" id="SSF53850">
    <property type="entry name" value="Periplasmic binding protein-like II"/>
    <property type="match status" value="1"/>
</dbReference>
<dbReference type="EMBL" id="CP048877">
    <property type="protein sequence ID" value="QIJ72255.1"/>
    <property type="molecule type" value="Genomic_DNA"/>
</dbReference>
<dbReference type="PANTHER" id="PTHR35841">
    <property type="entry name" value="PHOSPHONATES-BINDING PERIPLASMIC PROTEIN"/>
    <property type="match status" value="1"/>
</dbReference>
<name>A0A6G7PX35_9BACT</name>
<dbReference type="KEGG" id="tav:G4V39_08220"/>
<accession>A0A6G7PX35</accession>
<dbReference type="PANTHER" id="PTHR35841:SF1">
    <property type="entry name" value="PHOSPHONATES-BINDING PERIPLASMIC PROTEIN"/>
    <property type="match status" value="1"/>
</dbReference>
<dbReference type="RefSeq" id="WP_166032473.1">
    <property type="nucleotide sequence ID" value="NZ_CP048877.1"/>
</dbReference>
<gene>
    <name evidence="1" type="ORF">G4V39_08220</name>
</gene>
<organism evidence="1 2">
    <name type="scientific">Thermosulfuriphilus ammonigenes</name>
    <dbReference type="NCBI Taxonomy" id="1936021"/>
    <lineage>
        <taxon>Bacteria</taxon>
        <taxon>Pseudomonadati</taxon>
        <taxon>Thermodesulfobacteriota</taxon>
        <taxon>Thermodesulfobacteria</taxon>
        <taxon>Thermodesulfobacteriales</taxon>
        <taxon>Thermodesulfobacteriaceae</taxon>
        <taxon>Thermosulfuriphilus</taxon>
    </lineage>
</organism>
<reference evidence="1 2" key="1">
    <citation type="submission" date="2020-02" db="EMBL/GenBank/DDBJ databases">
        <title>Genome analysis of Thermosulfuriphilus ammonigenes ST65T, an anaerobic thermophilic chemolithoautotrophic bacterium isolated from a deep-sea hydrothermal vent.</title>
        <authorList>
            <person name="Slobodkina G."/>
            <person name="Allioux M."/>
            <person name="Merkel A."/>
            <person name="Alain K."/>
            <person name="Jebbar M."/>
            <person name="Slobodkin A."/>
        </authorList>
    </citation>
    <scope>NUCLEOTIDE SEQUENCE [LARGE SCALE GENOMIC DNA]</scope>
    <source>
        <strain evidence="1 2">ST65</strain>
    </source>
</reference>
<keyword evidence="2" id="KW-1185">Reference proteome</keyword>
<dbReference type="Gene3D" id="3.40.190.10">
    <property type="entry name" value="Periplasmic binding protein-like II"/>
    <property type="match status" value="2"/>
</dbReference>
<dbReference type="Proteomes" id="UP000502179">
    <property type="component" value="Chromosome"/>
</dbReference>
<protein>
    <submittedName>
        <fullName evidence="1">Phosphate/phosphite/phosphonate ABC transporter substrate-binding protein</fullName>
    </submittedName>
</protein>
<dbReference type="Pfam" id="PF12974">
    <property type="entry name" value="Phosphonate-bd"/>
    <property type="match status" value="1"/>
</dbReference>
<sequence>MIKRLLTVTLTLLVLFSFTAPVWAKDVYYLGVLAKRGKRKAIERWQKTAEYLSAQTGKTIKLRPLSFEAIEPAVAKQKIDFLIVNPQYYVYLKKYGATPLATLINVRMGQKLNQFGGVIFVRKDSAINSVADFKGKKFMIVNFKSFGGAHMAFYHFLQKGLNPKTDLGKIMVGKTHDNVVYAVLKGQVDGGTVRTDTLERMQDEGKIKLADFKIIDQKKDDFPFVRSTRLYPEWPFFTFPFVDKELSAAVKKALLSMGPEEPAAKAAKIAGWSEPLDYTPVIKCIEATSKAGL</sequence>
<evidence type="ECO:0000313" key="2">
    <source>
        <dbReference type="Proteomes" id="UP000502179"/>
    </source>
</evidence>
<evidence type="ECO:0000313" key="1">
    <source>
        <dbReference type="EMBL" id="QIJ72255.1"/>
    </source>
</evidence>